<dbReference type="GO" id="GO:0044718">
    <property type="term" value="P:siderophore transmembrane transport"/>
    <property type="evidence" value="ECO:0007669"/>
    <property type="project" value="TreeGrafter"/>
</dbReference>
<keyword evidence="3 10" id="KW-1134">Transmembrane beta strand</keyword>
<dbReference type="GO" id="GO:0009279">
    <property type="term" value="C:cell outer membrane"/>
    <property type="evidence" value="ECO:0007669"/>
    <property type="project" value="UniProtKB-SubCell"/>
</dbReference>
<dbReference type="EMBL" id="JACDUS010000007">
    <property type="protein sequence ID" value="MBA2882116.1"/>
    <property type="molecule type" value="Genomic_DNA"/>
</dbReference>
<dbReference type="GO" id="GO:0015344">
    <property type="term" value="F:siderophore uptake transmembrane transporter activity"/>
    <property type="evidence" value="ECO:0007669"/>
    <property type="project" value="TreeGrafter"/>
</dbReference>
<comment type="similarity">
    <text evidence="10 11">Belongs to the TonB-dependent receptor family.</text>
</comment>
<dbReference type="SUPFAM" id="SSF56935">
    <property type="entry name" value="Porins"/>
    <property type="match status" value="1"/>
</dbReference>
<reference evidence="14 15" key="1">
    <citation type="submission" date="2020-07" db="EMBL/GenBank/DDBJ databases">
        <title>Genomic Encyclopedia of Type Strains, Phase IV (KMG-IV): sequencing the most valuable type-strain genomes for metagenomic binning, comparative biology and taxonomic classification.</title>
        <authorList>
            <person name="Goeker M."/>
        </authorList>
    </citation>
    <scope>NUCLEOTIDE SEQUENCE [LARGE SCALE GENOMIC DNA]</scope>
    <source>
        <strain evidence="14 15">DSM 17721</strain>
    </source>
</reference>
<evidence type="ECO:0000256" key="11">
    <source>
        <dbReference type="RuleBase" id="RU003357"/>
    </source>
</evidence>
<keyword evidence="6 11" id="KW-0798">TonB box</keyword>
<dbReference type="InterPro" id="IPR000531">
    <property type="entry name" value="Beta-barrel_TonB"/>
</dbReference>
<dbReference type="Pfam" id="PF07715">
    <property type="entry name" value="Plug"/>
    <property type="match status" value="1"/>
</dbReference>
<evidence type="ECO:0000256" key="5">
    <source>
        <dbReference type="ARBA" id="ARBA00022729"/>
    </source>
</evidence>
<dbReference type="Proteomes" id="UP000525298">
    <property type="component" value="Unassembled WGS sequence"/>
</dbReference>
<keyword evidence="7 10" id="KW-0472">Membrane</keyword>
<keyword evidence="5" id="KW-0732">Signal</keyword>
<dbReference type="InterPro" id="IPR012910">
    <property type="entry name" value="Plug_dom"/>
</dbReference>
<comment type="subcellular location">
    <subcellularLocation>
        <location evidence="1 10">Cell outer membrane</location>
        <topology evidence="1 10">Multi-pass membrane protein</topology>
    </subcellularLocation>
</comment>
<feature type="domain" description="TonB-dependent receptor-like beta-barrel" evidence="12">
    <location>
        <begin position="133"/>
        <end position="579"/>
    </location>
</feature>
<keyword evidence="9 10" id="KW-0998">Cell outer membrane</keyword>
<evidence type="ECO:0000256" key="10">
    <source>
        <dbReference type="PROSITE-ProRule" id="PRU01360"/>
    </source>
</evidence>
<dbReference type="Gene3D" id="2.40.170.20">
    <property type="entry name" value="TonB-dependent receptor, beta-barrel domain"/>
    <property type="match status" value="1"/>
</dbReference>
<evidence type="ECO:0000256" key="1">
    <source>
        <dbReference type="ARBA" id="ARBA00004571"/>
    </source>
</evidence>
<dbReference type="Pfam" id="PF00593">
    <property type="entry name" value="TonB_dep_Rec_b-barrel"/>
    <property type="match status" value="1"/>
</dbReference>
<keyword evidence="4 10" id="KW-0812">Transmembrane</keyword>
<dbReference type="Gene3D" id="2.170.130.10">
    <property type="entry name" value="TonB-dependent receptor, plug domain"/>
    <property type="match status" value="1"/>
</dbReference>
<dbReference type="InterPro" id="IPR037066">
    <property type="entry name" value="Plug_dom_sf"/>
</dbReference>
<dbReference type="RefSeq" id="WP_181551770.1">
    <property type="nucleotide sequence ID" value="NZ_JACDUS010000007.1"/>
</dbReference>
<accession>A0A7W0CAD9</accession>
<evidence type="ECO:0000313" key="14">
    <source>
        <dbReference type="EMBL" id="MBA2882116.1"/>
    </source>
</evidence>
<feature type="domain" description="TonB-dependent receptor plug" evidence="13">
    <location>
        <begin position="2"/>
        <end position="108"/>
    </location>
</feature>
<keyword evidence="8" id="KW-0675">Receptor</keyword>
<dbReference type="PROSITE" id="PS52016">
    <property type="entry name" value="TONB_DEPENDENT_REC_3"/>
    <property type="match status" value="1"/>
</dbReference>
<evidence type="ECO:0000259" key="13">
    <source>
        <dbReference type="Pfam" id="PF07715"/>
    </source>
</evidence>
<comment type="caution">
    <text evidence="14">The sequence shown here is derived from an EMBL/GenBank/DDBJ whole genome shotgun (WGS) entry which is preliminary data.</text>
</comment>
<evidence type="ECO:0000259" key="12">
    <source>
        <dbReference type="Pfam" id="PF00593"/>
    </source>
</evidence>
<dbReference type="InterPro" id="IPR036942">
    <property type="entry name" value="Beta-barrel_TonB_sf"/>
</dbReference>
<dbReference type="PANTHER" id="PTHR30069:SF29">
    <property type="entry name" value="HEMOGLOBIN AND HEMOGLOBIN-HAPTOGLOBIN-BINDING PROTEIN 1-RELATED"/>
    <property type="match status" value="1"/>
</dbReference>
<dbReference type="InterPro" id="IPR039426">
    <property type="entry name" value="TonB-dep_rcpt-like"/>
</dbReference>
<organism evidence="14 15">
    <name type="scientific">Desulfosalsimonas propionicica</name>
    <dbReference type="NCBI Taxonomy" id="332175"/>
    <lineage>
        <taxon>Bacteria</taxon>
        <taxon>Pseudomonadati</taxon>
        <taxon>Thermodesulfobacteriota</taxon>
        <taxon>Desulfobacteria</taxon>
        <taxon>Desulfobacterales</taxon>
        <taxon>Desulfosalsimonadaceae</taxon>
        <taxon>Desulfosalsimonas</taxon>
    </lineage>
</organism>
<keyword evidence="2 10" id="KW-0813">Transport</keyword>
<evidence type="ECO:0000256" key="7">
    <source>
        <dbReference type="ARBA" id="ARBA00023136"/>
    </source>
</evidence>
<keyword evidence="15" id="KW-1185">Reference proteome</keyword>
<proteinExistence type="inferred from homology"/>
<evidence type="ECO:0000256" key="2">
    <source>
        <dbReference type="ARBA" id="ARBA00022448"/>
    </source>
</evidence>
<dbReference type="CDD" id="cd01347">
    <property type="entry name" value="ligand_gated_channel"/>
    <property type="match status" value="1"/>
</dbReference>
<evidence type="ECO:0000256" key="8">
    <source>
        <dbReference type="ARBA" id="ARBA00023170"/>
    </source>
</evidence>
<dbReference type="AlphaFoldDB" id="A0A7W0CAD9"/>
<evidence type="ECO:0000256" key="3">
    <source>
        <dbReference type="ARBA" id="ARBA00022452"/>
    </source>
</evidence>
<evidence type="ECO:0000256" key="9">
    <source>
        <dbReference type="ARBA" id="ARBA00023237"/>
    </source>
</evidence>
<sequence>MKKEITKNITVITEEEIRLSPARDLGELLAEENVGRIIKYPGALSGVGVQGARTDVHGIDLAGRVLLLVDGRRTGTGNTAKIMTENIERVEIIHGPASVQYGAAAMGGLINVITKRGKEKPSAFVEGKLGSFNYQESSIGFSGKTKDFDFSGSFSQSSVDDYDTGGGEKYENTGIDEQDKLSLNLGYEFLPDHRIGFIYQYYDASHIGDGGTLAPGYYKDPDDYMDKSLESYDFIYEGATRDKLFSWKARYFTSEDENTNYVVTSDTSALDYKSTTEPEGAQAQMTWSPKNYRLTAGVDWIHYDLSSTSTPKKGEYDNPSYFLLGKADYLDKRLILSAGLRYDDYEYKAKDQNIKSEDENTTPQIGIAYLPVENLKLRINYAEGFRMPAPGELAYDIFSYGVQYSGNPDLKPEQSQTYEAGLDFYYKYFDASLTYFHTEYKDKISGTFISPTEYTYLNIGEATVSGFEGELSYNLAHLLNLSTWQIKPYASFVYLLDYTNEETGEDLEQISEYKGACGIRVHDLEGFSAAFNLTYTDHLTDYGGEKLPSYAVANLSVEKRLVNWGRYGDMSLRGEIKNLFDRDYAHKDGYPMPGRNFAIGLRYQF</sequence>
<dbReference type="PANTHER" id="PTHR30069">
    <property type="entry name" value="TONB-DEPENDENT OUTER MEMBRANE RECEPTOR"/>
    <property type="match status" value="1"/>
</dbReference>
<evidence type="ECO:0000313" key="15">
    <source>
        <dbReference type="Proteomes" id="UP000525298"/>
    </source>
</evidence>
<name>A0A7W0CAD9_9BACT</name>
<evidence type="ECO:0000256" key="4">
    <source>
        <dbReference type="ARBA" id="ARBA00022692"/>
    </source>
</evidence>
<protein>
    <submittedName>
        <fullName evidence="14">Vitamin B12 transporter</fullName>
    </submittedName>
</protein>
<evidence type="ECO:0000256" key="6">
    <source>
        <dbReference type="ARBA" id="ARBA00023077"/>
    </source>
</evidence>
<gene>
    <name evidence="14" type="ORF">HNR65_002457</name>
</gene>